<dbReference type="PIRSF" id="PIRSF019239">
    <property type="entry name" value="MrpE"/>
    <property type="match status" value="1"/>
</dbReference>
<dbReference type="EMBL" id="PVTR01000001">
    <property type="protein sequence ID" value="PRY90670.1"/>
    <property type="molecule type" value="Genomic_DNA"/>
</dbReference>
<dbReference type="Pfam" id="PF01899">
    <property type="entry name" value="MNHE"/>
    <property type="match status" value="1"/>
</dbReference>
<protein>
    <submittedName>
        <fullName evidence="8">Multicomponent Na+:H+ antiporter subunit E</fullName>
    </submittedName>
</protein>
<comment type="subcellular location">
    <subcellularLocation>
        <location evidence="1">Cell membrane</location>
        <topology evidence="1">Multi-pass membrane protein</topology>
    </subcellularLocation>
</comment>
<dbReference type="InterPro" id="IPR002758">
    <property type="entry name" value="Cation_antiport_E"/>
</dbReference>
<evidence type="ECO:0000256" key="7">
    <source>
        <dbReference type="SAM" id="Phobius"/>
    </source>
</evidence>
<dbReference type="PANTHER" id="PTHR34584:SF1">
    <property type="entry name" value="NA(+)_H(+) ANTIPORTER SUBUNIT E1"/>
    <property type="match status" value="1"/>
</dbReference>
<evidence type="ECO:0000256" key="6">
    <source>
        <dbReference type="ARBA" id="ARBA00023136"/>
    </source>
</evidence>
<sequence>MTKSLLLSNILLALVWVFATGTLTQENFLFGFIISFGILWLITINRVENKYFTIVPKTIWFFIVILGKIVQANLQTVKESLYSKSKLNPAIIKVPLEAESDLEITFLANLICLTPGTMVLDVSTDKKAMFVHTLHCEDKEEFIQEIKIKLEHRLLELMR</sequence>
<keyword evidence="3" id="KW-1003">Cell membrane</keyword>
<dbReference type="OrthoDB" id="9800498at2"/>
<reference evidence="8 9" key="1">
    <citation type="submission" date="2018-03" db="EMBL/GenBank/DDBJ databases">
        <title>Genomic Encyclopedia of Archaeal and Bacterial Type Strains, Phase II (KMG-II): from individual species to whole genera.</title>
        <authorList>
            <person name="Goeker M."/>
        </authorList>
    </citation>
    <scope>NUCLEOTIDE SEQUENCE [LARGE SCALE GENOMIC DNA]</scope>
    <source>
        <strain evidence="8 9">DSM 27929</strain>
    </source>
</reference>
<dbReference type="AlphaFoldDB" id="A0A2T0WVG3"/>
<evidence type="ECO:0000256" key="5">
    <source>
        <dbReference type="ARBA" id="ARBA00022989"/>
    </source>
</evidence>
<gene>
    <name evidence="8" type="ORF">CLW00_101334</name>
</gene>
<dbReference type="RefSeq" id="WP_106131899.1">
    <property type="nucleotide sequence ID" value="NZ_PVTR01000001.1"/>
</dbReference>
<organism evidence="8 9">
    <name type="scientific">Mongoliibacter ruber</name>
    <dbReference type="NCBI Taxonomy" id="1750599"/>
    <lineage>
        <taxon>Bacteria</taxon>
        <taxon>Pseudomonadati</taxon>
        <taxon>Bacteroidota</taxon>
        <taxon>Cytophagia</taxon>
        <taxon>Cytophagales</taxon>
        <taxon>Cyclobacteriaceae</taxon>
        <taxon>Mongoliibacter</taxon>
    </lineage>
</organism>
<evidence type="ECO:0000313" key="8">
    <source>
        <dbReference type="EMBL" id="PRY90670.1"/>
    </source>
</evidence>
<dbReference type="GO" id="GO:0008324">
    <property type="term" value="F:monoatomic cation transmembrane transporter activity"/>
    <property type="evidence" value="ECO:0007669"/>
    <property type="project" value="InterPro"/>
</dbReference>
<evidence type="ECO:0000256" key="3">
    <source>
        <dbReference type="ARBA" id="ARBA00022475"/>
    </source>
</evidence>
<name>A0A2T0WVG3_9BACT</name>
<evidence type="ECO:0000256" key="1">
    <source>
        <dbReference type="ARBA" id="ARBA00004651"/>
    </source>
</evidence>
<dbReference type="Proteomes" id="UP000238157">
    <property type="component" value="Unassembled WGS sequence"/>
</dbReference>
<dbReference type="PANTHER" id="PTHR34584">
    <property type="entry name" value="NA(+)/H(+) ANTIPORTER SUBUNIT E1"/>
    <property type="match status" value="1"/>
</dbReference>
<comment type="similarity">
    <text evidence="2">Belongs to the CPA3 antiporters (TC 2.A.63) subunit E family.</text>
</comment>
<evidence type="ECO:0000256" key="2">
    <source>
        <dbReference type="ARBA" id="ARBA00006228"/>
    </source>
</evidence>
<dbReference type="GO" id="GO:0005886">
    <property type="term" value="C:plasma membrane"/>
    <property type="evidence" value="ECO:0007669"/>
    <property type="project" value="UniProtKB-SubCell"/>
</dbReference>
<evidence type="ECO:0000313" key="9">
    <source>
        <dbReference type="Proteomes" id="UP000238157"/>
    </source>
</evidence>
<keyword evidence="6 7" id="KW-0472">Membrane</keyword>
<evidence type="ECO:0000256" key="4">
    <source>
        <dbReference type="ARBA" id="ARBA00022692"/>
    </source>
</evidence>
<keyword evidence="9" id="KW-1185">Reference proteome</keyword>
<comment type="caution">
    <text evidence="8">The sequence shown here is derived from an EMBL/GenBank/DDBJ whole genome shotgun (WGS) entry which is preliminary data.</text>
</comment>
<keyword evidence="5 7" id="KW-1133">Transmembrane helix</keyword>
<feature type="transmembrane region" description="Helical" evidence="7">
    <location>
        <begin position="29"/>
        <end position="47"/>
    </location>
</feature>
<proteinExistence type="inferred from homology"/>
<keyword evidence="4 7" id="KW-0812">Transmembrane</keyword>
<accession>A0A2T0WVG3</accession>